<gene>
    <name evidence="1" type="ORF">MNB_SM-4-991</name>
</gene>
<name>A0A1W1CEK1_9ZZZZ</name>
<dbReference type="AlphaFoldDB" id="A0A1W1CEK1"/>
<dbReference type="EMBL" id="FPHF01000074">
    <property type="protein sequence ID" value="SFV64151.1"/>
    <property type="molecule type" value="Genomic_DNA"/>
</dbReference>
<sequence>MSDEQKLEIYLERLRVLALEKIQEKKTDAMTALKESLHIVEGEMLGY</sequence>
<proteinExistence type="predicted"/>
<protein>
    <submittedName>
        <fullName evidence="1">Uncharacterized protein</fullName>
    </submittedName>
</protein>
<evidence type="ECO:0000313" key="1">
    <source>
        <dbReference type="EMBL" id="SFV64151.1"/>
    </source>
</evidence>
<organism evidence="1">
    <name type="scientific">hydrothermal vent metagenome</name>
    <dbReference type="NCBI Taxonomy" id="652676"/>
    <lineage>
        <taxon>unclassified sequences</taxon>
        <taxon>metagenomes</taxon>
        <taxon>ecological metagenomes</taxon>
    </lineage>
</organism>
<reference evidence="1" key="1">
    <citation type="submission" date="2016-10" db="EMBL/GenBank/DDBJ databases">
        <authorList>
            <person name="de Groot N.N."/>
        </authorList>
    </citation>
    <scope>NUCLEOTIDE SEQUENCE</scope>
</reference>
<accession>A0A1W1CEK1</accession>